<reference evidence="2" key="1">
    <citation type="submission" date="2023-07" db="EMBL/GenBank/DDBJ databases">
        <title>draft genome sequence of fig (Ficus carica).</title>
        <authorList>
            <person name="Takahashi T."/>
            <person name="Nishimura K."/>
        </authorList>
    </citation>
    <scope>NUCLEOTIDE SEQUENCE</scope>
</reference>
<proteinExistence type="predicted"/>
<evidence type="ECO:0000313" key="3">
    <source>
        <dbReference type="Proteomes" id="UP001187192"/>
    </source>
</evidence>
<gene>
    <name evidence="2" type="ORF">TIFTF001_008769</name>
</gene>
<dbReference type="PANTHER" id="PTHR33356">
    <property type="entry name" value="TIP41-LIKE PROTEIN"/>
    <property type="match status" value="1"/>
</dbReference>
<protein>
    <submittedName>
        <fullName evidence="2">Uncharacterized protein</fullName>
    </submittedName>
</protein>
<evidence type="ECO:0000313" key="2">
    <source>
        <dbReference type="EMBL" id="GMN39548.1"/>
    </source>
</evidence>
<feature type="compositionally biased region" description="Polar residues" evidence="1">
    <location>
        <begin position="196"/>
        <end position="209"/>
    </location>
</feature>
<feature type="region of interest" description="Disordered" evidence="1">
    <location>
        <begin position="189"/>
        <end position="209"/>
    </location>
</feature>
<comment type="caution">
    <text evidence="2">The sequence shown here is derived from an EMBL/GenBank/DDBJ whole genome shotgun (WGS) entry which is preliminary data.</text>
</comment>
<dbReference type="PANTHER" id="PTHR33356:SF34">
    <property type="match status" value="1"/>
</dbReference>
<name>A0AA88CYD0_FICCA</name>
<evidence type="ECO:0000256" key="1">
    <source>
        <dbReference type="SAM" id="MobiDB-lite"/>
    </source>
</evidence>
<keyword evidence="3" id="KW-1185">Reference proteome</keyword>
<organism evidence="2 3">
    <name type="scientific">Ficus carica</name>
    <name type="common">Common fig</name>
    <dbReference type="NCBI Taxonomy" id="3494"/>
    <lineage>
        <taxon>Eukaryota</taxon>
        <taxon>Viridiplantae</taxon>
        <taxon>Streptophyta</taxon>
        <taxon>Embryophyta</taxon>
        <taxon>Tracheophyta</taxon>
        <taxon>Spermatophyta</taxon>
        <taxon>Magnoliopsida</taxon>
        <taxon>eudicotyledons</taxon>
        <taxon>Gunneridae</taxon>
        <taxon>Pentapetalae</taxon>
        <taxon>rosids</taxon>
        <taxon>fabids</taxon>
        <taxon>Rosales</taxon>
        <taxon>Moraceae</taxon>
        <taxon>Ficeae</taxon>
        <taxon>Ficus</taxon>
    </lineage>
</organism>
<dbReference type="Proteomes" id="UP001187192">
    <property type="component" value="Unassembled WGS sequence"/>
</dbReference>
<dbReference type="AlphaFoldDB" id="A0AA88CYD0"/>
<sequence>MAEFPPNLDDGELWLPSDIFLNEVPSKRGLHLHRFSPCMDDLAQRLAAFSLLKQRNLISKPNVQRFVPVRCGLENGSYTQEQDCSHRFCGCKLVPKPAYGGSEVFYQFQLRKPVQLPKVDDGFLETRASVLQKQQNHLLNRLQNRPLPSRESGFVKVSGGTGVFHPRVVLNTTTTSTTTTSSAFVKKKQVSRNRQEIQAPSSQRINRPITTTSLGGVKSKEFHNQLPPELCLPKDWTY</sequence>
<dbReference type="EMBL" id="BTGU01000009">
    <property type="protein sequence ID" value="GMN39548.1"/>
    <property type="molecule type" value="Genomic_DNA"/>
</dbReference>
<accession>A0AA88CYD0</accession>